<proteinExistence type="predicted"/>
<dbReference type="AlphaFoldDB" id="A0AAV4RRD2"/>
<sequence length="130" mass="14571">MGLWYGMGSEEGKAARAAAEKCLFSNSFREKMEFMYCHILGTGRGSYSPLSVLNFQPLMGIFQNLYCSSWGHAVCPTECVRCLCMQMFMNSNSAKYRKAHHTTSCSISVTMFITAFTQHSLPVCTVWSGF</sequence>
<protein>
    <submittedName>
        <fullName evidence="1">Uncharacterized protein</fullName>
    </submittedName>
</protein>
<name>A0AAV4RRD2_9ARAC</name>
<evidence type="ECO:0000313" key="2">
    <source>
        <dbReference type="Proteomes" id="UP001054837"/>
    </source>
</evidence>
<organism evidence="1 2">
    <name type="scientific">Caerostris darwini</name>
    <dbReference type="NCBI Taxonomy" id="1538125"/>
    <lineage>
        <taxon>Eukaryota</taxon>
        <taxon>Metazoa</taxon>
        <taxon>Ecdysozoa</taxon>
        <taxon>Arthropoda</taxon>
        <taxon>Chelicerata</taxon>
        <taxon>Arachnida</taxon>
        <taxon>Araneae</taxon>
        <taxon>Araneomorphae</taxon>
        <taxon>Entelegynae</taxon>
        <taxon>Araneoidea</taxon>
        <taxon>Araneidae</taxon>
        <taxon>Caerostris</taxon>
    </lineage>
</organism>
<evidence type="ECO:0000313" key="1">
    <source>
        <dbReference type="EMBL" id="GIY23229.1"/>
    </source>
</evidence>
<dbReference type="Proteomes" id="UP001054837">
    <property type="component" value="Unassembled WGS sequence"/>
</dbReference>
<dbReference type="EMBL" id="BPLQ01006523">
    <property type="protein sequence ID" value="GIY23229.1"/>
    <property type="molecule type" value="Genomic_DNA"/>
</dbReference>
<comment type="caution">
    <text evidence="1">The sequence shown here is derived from an EMBL/GenBank/DDBJ whole genome shotgun (WGS) entry which is preliminary data.</text>
</comment>
<keyword evidence="2" id="KW-1185">Reference proteome</keyword>
<reference evidence="1 2" key="1">
    <citation type="submission" date="2021-06" db="EMBL/GenBank/DDBJ databases">
        <title>Caerostris darwini draft genome.</title>
        <authorList>
            <person name="Kono N."/>
            <person name="Arakawa K."/>
        </authorList>
    </citation>
    <scope>NUCLEOTIDE SEQUENCE [LARGE SCALE GENOMIC DNA]</scope>
</reference>
<accession>A0AAV4RRD2</accession>
<gene>
    <name evidence="1" type="ORF">CDAR_59711</name>
</gene>